<reference evidence="3" key="1">
    <citation type="journal article" date="2014" name="Int. J. Syst. Evol. Microbiol.">
        <title>Complete genome sequence of Corynebacterium casei LMG S-19264T (=DSM 44701T), isolated from a smear-ripened cheese.</title>
        <authorList>
            <consortium name="US DOE Joint Genome Institute (JGI-PGF)"/>
            <person name="Walter F."/>
            <person name="Albersmeier A."/>
            <person name="Kalinowski J."/>
            <person name="Ruckert C."/>
        </authorList>
    </citation>
    <scope>NUCLEOTIDE SEQUENCE</scope>
    <source>
        <strain evidence="3">CGMCC 1.12214</strain>
    </source>
</reference>
<dbReference type="AlphaFoldDB" id="A0A917I9A3"/>
<reference evidence="3" key="2">
    <citation type="submission" date="2020-09" db="EMBL/GenBank/DDBJ databases">
        <authorList>
            <person name="Sun Q."/>
            <person name="Zhou Y."/>
        </authorList>
    </citation>
    <scope>NUCLEOTIDE SEQUENCE</scope>
    <source>
        <strain evidence="3">CGMCC 1.12214</strain>
    </source>
</reference>
<feature type="transmembrane region" description="Helical" evidence="2">
    <location>
        <begin position="264"/>
        <end position="283"/>
    </location>
</feature>
<gene>
    <name evidence="3" type="ORF">GCM10007036_27740</name>
</gene>
<dbReference type="GO" id="GO:0015293">
    <property type="term" value="F:symporter activity"/>
    <property type="evidence" value="ECO:0007669"/>
    <property type="project" value="InterPro"/>
</dbReference>
<feature type="transmembrane region" description="Helical" evidence="2">
    <location>
        <begin position="82"/>
        <end position="99"/>
    </location>
</feature>
<feature type="transmembrane region" description="Helical" evidence="2">
    <location>
        <begin position="177"/>
        <end position="201"/>
    </location>
</feature>
<dbReference type="PANTHER" id="PTHR11328:SF24">
    <property type="entry name" value="MAJOR FACILITATOR SUPERFAMILY (MFS) PROFILE DOMAIN-CONTAINING PROTEIN"/>
    <property type="match status" value="1"/>
</dbReference>
<dbReference type="InterPro" id="IPR036259">
    <property type="entry name" value="MFS_trans_sf"/>
</dbReference>
<dbReference type="PANTHER" id="PTHR11328">
    <property type="entry name" value="MAJOR FACILITATOR SUPERFAMILY DOMAIN-CONTAINING PROTEIN"/>
    <property type="match status" value="1"/>
</dbReference>
<dbReference type="GO" id="GO:0005886">
    <property type="term" value="C:plasma membrane"/>
    <property type="evidence" value="ECO:0007669"/>
    <property type="project" value="TreeGrafter"/>
</dbReference>
<evidence type="ECO:0000256" key="1">
    <source>
        <dbReference type="ARBA" id="ARBA00009617"/>
    </source>
</evidence>
<organism evidence="3 4">
    <name type="scientific">Alsobacter metallidurans</name>
    <dbReference type="NCBI Taxonomy" id="340221"/>
    <lineage>
        <taxon>Bacteria</taxon>
        <taxon>Pseudomonadati</taxon>
        <taxon>Pseudomonadota</taxon>
        <taxon>Alphaproteobacteria</taxon>
        <taxon>Hyphomicrobiales</taxon>
        <taxon>Alsobacteraceae</taxon>
        <taxon>Alsobacter</taxon>
    </lineage>
</organism>
<comment type="similarity">
    <text evidence="1">Belongs to the sodium:galactoside symporter (TC 2.A.2) family.</text>
</comment>
<feature type="transmembrane region" description="Helical" evidence="2">
    <location>
        <begin position="111"/>
        <end position="131"/>
    </location>
</feature>
<evidence type="ECO:0000313" key="4">
    <source>
        <dbReference type="Proteomes" id="UP000603912"/>
    </source>
</evidence>
<accession>A0A917I9A3</accession>
<keyword evidence="2" id="KW-0472">Membrane</keyword>
<feature type="transmembrane region" description="Helical" evidence="2">
    <location>
        <begin position="292"/>
        <end position="310"/>
    </location>
</feature>
<feature type="transmembrane region" description="Helical" evidence="2">
    <location>
        <begin position="12"/>
        <end position="30"/>
    </location>
</feature>
<feature type="transmembrane region" description="Helical" evidence="2">
    <location>
        <begin position="316"/>
        <end position="337"/>
    </location>
</feature>
<feature type="transmembrane region" description="Helical" evidence="2">
    <location>
        <begin position="358"/>
        <end position="382"/>
    </location>
</feature>
<evidence type="ECO:0000256" key="2">
    <source>
        <dbReference type="SAM" id="Phobius"/>
    </source>
</evidence>
<dbReference type="Gene3D" id="1.20.1250.20">
    <property type="entry name" value="MFS general substrate transporter like domains"/>
    <property type="match status" value="2"/>
</dbReference>
<dbReference type="SUPFAM" id="SSF103473">
    <property type="entry name" value="MFS general substrate transporter"/>
    <property type="match status" value="1"/>
</dbReference>
<comment type="caution">
    <text evidence="3">The sequence shown here is derived from an EMBL/GenBank/DDBJ whole genome shotgun (WGS) entry which is preliminary data.</text>
</comment>
<dbReference type="EMBL" id="BMES01000002">
    <property type="protein sequence ID" value="GGH22612.1"/>
    <property type="molecule type" value="Genomic_DNA"/>
</dbReference>
<dbReference type="RefSeq" id="WP_188518343.1">
    <property type="nucleotide sequence ID" value="NZ_BMES01000002.1"/>
</dbReference>
<keyword evidence="4" id="KW-1185">Reference proteome</keyword>
<feature type="transmembrane region" description="Helical" evidence="2">
    <location>
        <begin position="151"/>
        <end position="171"/>
    </location>
</feature>
<name>A0A917I9A3_9HYPH</name>
<dbReference type="InterPro" id="IPR039672">
    <property type="entry name" value="MFS_2"/>
</dbReference>
<sequence length="443" mass="46937">MRADREPGASRLLAYGLPALPLAILTLPFYVLTPAFYAGDLALPIAAVGQVLMLVRILDAASDPLVGVLADRFRPNFGRRRLWIVCAAPLLAAAAWKIFTPPAGAGLLYLGFWGVLLSIAWTAVQIPYLAWGAELSRSYAGRNRVTAYREAFTVVGTLLALVLPALLPSFGLNGDRAVLGAFAAIVAVALPMAVLLTVATVPEPEDRSQRRGSWREAATALLANRPFLRLVAAFLINGLANGLPATLFLFFVRHRLEAPDEAGPLLVLYFVAGAAGVPAWLWLARRTSKHRAWALGMGLACLAFAFAPMLAAGDVWAFAAITLVTGLALGADVILPASMQADVIDVDTARTGEERTGLYLAFWALATKLALAGAVGIAFPLLGAAGFEPGAGRFEPAGLTMLAFLYAGLPVLLKLGAIALVWRFPLDAAGHAELRDAIEARLR</sequence>
<dbReference type="Pfam" id="PF13347">
    <property type="entry name" value="MFS_2"/>
    <property type="match status" value="1"/>
</dbReference>
<evidence type="ECO:0000313" key="3">
    <source>
        <dbReference type="EMBL" id="GGH22612.1"/>
    </source>
</evidence>
<protein>
    <submittedName>
        <fullName evidence="3">MFS transporter</fullName>
    </submittedName>
</protein>
<feature type="transmembrane region" description="Helical" evidence="2">
    <location>
        <begin position="402"/>
        <end position="422"/>
    </location>
</feature>
<keyword evidence="2" id="KW-0812">Transmembrane</keyword>
<dbReference type="GO" id="GO:0008643">
    <property type="term" value="P:carbohydrate transport"/>
    <property type="evidence" value="ECO:0007669"/>
    <property type="project" value="InterPro"/>
</dbReference>
<feature type="transmembrane region" description="Helical" evidence="2">
    <location>
        <begin position="36"/>
        <end position="55"/>
    </location>
</feature>
<feature type="transmembrane region" description="Helical" evidence="2">
    <location>
        <begin position="230"/>
        <end position="252"/>
    </location>
</feature>
<keyword evidence="2" id="KW-1133">Transmembrane helix</keyword>
<proteinExistence type="inferred from homology"/>
<dbReference type="Proteomes" id="UP000603912">
    <property type="component" value="Unassembled WGS sequence"/>
</dbReference>